<dbReference type="EMBL" id="JACVXC010000001">
    <property type="protein sequence ID" value="MBD0834651.1"/>
    <property type="molecule type" value="Genomic_DNA"/>
</dbReference>
<protein>
    <submittedName>
        <fullName evidence="2">Uncharacterized protein</fullName>
    </submittedName>
</protein>
<proteinExistence type="predicted"/>
<dbReference type="Proteomes" id="UP000602057">
    <property type="component" value="Unassembled WGS sequence"/>
</dbReference>
<accession>A0A8J6QFE9</accession>
<organism evidence="2 3">
    <name type="scientific">Aestuariibaculum suncheonense</name>
    <dbReference type="NCBI Taxonomy" id="1028745"/>
    <lineage>
        <taxon>Bacteria</taxon>
        <taxon>Pseudomonadati</taxon>
        <taxon>Bacteroidota</taxon>
        <taxon>Flavobacteriia</taxon>
        <taxon>Flavobacteriales</taxon>
        <taxon>Flavobacteriaceae</taxon>
    </lineage>
</organism>
<keyword evidence="1" id="KW-1133">Transmembrane helix</keyword>
<name>A0A8J6QFE9_9FLAO</name>
<keyword evidence="1" id="KW-0812">Transmembrane</keyword>
<dbReference type="AlphaFoldDB" id="A0A8J6QFE9"/>
<sequence length="165" mass="18974">MKQEKLNNANNSGFKIPENYFDTFEDRLFTQARLKGLTETSGFKIPENYLDTLEDKILSQISKKEDVKVISLFNKKNLLYVSSIAAAVTLMFTLSIKKTQPMLDGVDNETVESYLLNEDIDLYEIASKLTFEDLAEENFKEVKIDEITFENYILTDVDLEGIMTK</sequence>
<keyword evidence="3" id="KW-1185">Reference proteome</keyword>
<comment type="caution">
    <text evidence="2">The sequence shown here is derived from an EMBL/GenBank/DDBJ whole genome shotgun (WGS) entry which is preliminary data.</text>
</comment>
<keyword evidence="1" id="KW-0472">Membrane</keyword>
<evidence type="ECO:0000313" key="2">
    <source>
        <dbReference type="EMBL" id="MBD0834651.1"/>
    </source>
</evidence>
<reference evidence="2" key="1">
    <citation type="journal article" date="2013" name="Int. J. Syst. Evol. Microbiol.">
        <title>Aestuariibaculum suncheonense gen. nov., sp. nov., a marine bacterium of the family Flavobacteriaceae isolated from a tidal flat and emended descriptions of the genera Gaetbulibacter and Tamlana.</title>
        <authorList>
            <person name="Jeong S.H."/>
            <person name="Park M.S."/>
            <person name="Jin H.M."/>
            <person name="Lee K."/>
            <person name="Park W."/>
            <person name="Jeon C.O."/>
        </authorList>
    </citation>
    <scope>NUCLEOTIDE SEQUENCE</scope>
    <source>
        <strain evidence="2">SC17</strain>
    </source>
</reference>
<dbReference type="RefSeq" id="WP_188215114.1">
    <property type="nucleotide sequence ID" value="NZ_BAABGH010000004.1"/>
</dbReference>
<gene>
    <name evidence="2" type="ORF">ICJ84_04310</name>
</gene>
<reference evidence="2" key="2">
    <citation type="submission" date="2020-09" db="EMBL/GenBank/DDBJ databases">
        <authorList>
            <person name="Wu Z."/>
        </authorList>
    </citation>
    <scope>NUCLEOTIDE SEQUENCE</scope>
    <source>
        <strain evidence="2">SC17</strain>
    </source>
</reference>
<evidence type="ECO:0000256" key="1">
    <source>
        <dbReference type="SAM" id="Phobius"/>
    </source>
</evidence>
<evidence type="ECO:0000313" key="3">
    <source>
        <dbReference type="Proteomes" id="UP000602057"/>
    </source>
</evidence>
<feature type="transmembrane region" description="Helical" evidence="1">
    <location>
        <begin position="78"/>
        <end position="96"/>
    </location>
</feature>